<evidence type="ECO:0000313" key="1">
    <source>
        <dbReference type="EMBL" id="SHE26732.1"/>
    </source>
</evidence>
<accession>A0A1M4S3C9</accession>
<name>A0A1M4S3C9_9ACTO</name>
<dbReference type="EMBL" id="FQTT01000015">
    <property type="protein sequence ID" value="SHE26732.1"/>
    <property type="molecule type" value="Genomic_DNA"/>
</dbReference>
<dbReference type="Proteomes" id="UP000184291">
    <property type="component" value="Unassembled WGS sequence"/>
</dbReference>
<dbReference type="AlphaFoldDB" id="A0A1M4S3C9"/>
<organism evidence="1 2">
    <name type="scientific">Actinomyces glycerinitolerans</name>
    <dbReference type="NCBI Taxonomy" id="1892869"/>
    <lineage>
        <taxon>Bacteria</taxon>
        <taxon>Bacillati</taxon>
        <taxon>Actinomycetota</taxon>
        <taxon>Actinomycetes</taxon>
        <taxon>Actinomycetales</taxon>
        <taxon>Actinomycetaceae</taxon>
        <taxon>Actinomyces</taxon>
    </lineage>
</organism>
<reference evidence="2" key="1">
    <citation type="submission" date="2016-09" db="EMBL/GenBank/DDBJ databases">
        <authorList>
            <person name="Strepis N."/>
        </authorList>
    </citation>
    <scope>NUCLEOTIDE SEQUENCE [LARGE SCALE GENOMIC DNA]</scope>
</reference>
<keyword evidence="2" id="KW-1185">Reference proteome</keyword>
<sequence>MTGRSIANERDTTAPTIWSYRLLLSEDFLLTIMYGGRSAAMQAAAECATTDHTDL</sequence>
<protein>
    <submittedName>
        <fullName evidence="1">Uncharacterized protein</fullName>
    </submittedName>
</protein>
<gene>
    <name evidence="1" type="ORF">ACGLYG10_2986</name>
</gene>
<evidence type="ECO:0000313" key="2">
    <source>
        <dbReference type="Proteomes" id="UP000184291"/>
    </source>
</evidence>
<proteinExistence type="predicted"/>
<dbReference type="STRING" id="1892869.ACGLYG10_2986"/>